<keyword evidence="2" id="KW-0012">Acyltransferase</keyword>
<dbReference type="Proteomes" id="UP000813423">
    <property type="component" value="Unassembled WGS sequence"/>
</dbReference>
<evidence type="ECO:0000256" key="2">
    <source>
        <dbReference type="ARBA" id="ARBA00023315"/>
    </source>
</evidence>
<evidence type="ECO:0000313" key="4">
    <source>
        <dbReference type="EMBL" id="KAH1906706.1"/>
    </source>
</evidence>
<protein>
    <recommendedName>
        <fullName evidence="3">Trichothecene 3-O-acetyltransferase-like N-terminal domain-containing protein</fullName>
    </recommendedName>
</protein>
<proteinExistence type="predicted"/>
<comment type="caution">
    <text evidence="4">The sequence shown here is derived from an EMBL/GenBank/DDBJ whole genome shotgun (WGS) entry which is preliminary data.</text>
</comment>
<feature type="domain" description="Trichothecene 3-O-acetyltransferase-like N-terminal" evidence="3">
    <location>
        <begin position="39"/>
        <end position="171"/>
    </location>
</feature>
<sequence>MKKQVTFKPFRLSPVDHSLPKVYIFKSLYFRGVDDTGSLSRLQDGIDRLISCLPFLSGEVVPCADIPDKVGVLQVQMPCPSLQEIPMLLVKSYPNHTWPAASTSERWRNTALLDQSYRPLPDFIPPSKPRPVLRFQANFLADGLMLCMGYNHSVFDGTGAGNILEMLADCCRANPNSILALPTNGDIESELRGLLSSPGVAVANASQEAYAINCAHTEVEPEPSSAMLYCWPFLLSSEKIECLQEACNSLLPHIVRLYSGTQSSLINQDTNWPHILSSNDVLTALLAVSIEKAREATGALGHMSRSLAMAVNLRERLKPMPRHYLGNLVTTVWVSHHRPAVKDLETMVLPVPACNRHEIDRDDLLWITHVAFRIRLGLNAINEEHIRGLIHYLHSQDDWEQIGIHFTDPIFISSWRHLKVYELDFGPTIGHAEHFEMDVGTTDGVCVVMPANTRAVGKTKKAPWDIRIVLNPEVLQALIASAIFGWAMVKDAST</sequence>
<dbReference type="SMR" id="A0A229Y180"/>
<name>A0A229Y180_ASPFM</name>
<dbReference type="InterPro" id="IPR054710">
    <property type="entry name" value="Tri101-like_N"/>
</dbReference>
<dbReference type="EMBL" id="JAIBSC010000034">
    <property type="protein sequence ID" value="KAH1906706.1"/>
    <property type="molecule type" value="Genomic_DNA"/>
</dbReference>
<dbReference type="InterPro" id="IPR051283">
    <property type="entry name" value="Sec_Metabolite_Acyltrans"/>
</dbReference>
<dbReference type="PANTHER" id="PTHR31896:SF64">
    <property type="entry name" value="TRICHOTHECENE 3-O-ACETYLTRANSFERASE"/>
    <property type="match status" value="1"/>
</dbReference>
<evidence type="ECO:0000313" key="5">
    <source>
        <dbReference type="Proteomes" id="UP000813423"/>
    </source>
</evidence>
<evidence type="ECO:0000256" key="1">
    <source>
        <dbReference type="ARBA" id="ARBA00022679"/>
    </source>
</evidence>
<accession>A0A229Y180</accession>
<dbReference type="InterPro" id="IPR023213">
    <property type="entry name" value="CAT-like_dom_sf"/>
</dbReference>
<reference evidence="4" key="1">
    <citation type="submission" date="2021-08" db="EMBL/GenBank/DDBJ databases">
        <title>Global Aspergillus fumigatus from environmental and clinical sources.</title>
        <authorList>
            <person name="Barber A."/>
            <person name="Sae-Ong T."/>
        </authorList>
    </citation>
    <scope>NUCLEOTIDE SEQUENCE</scope>
    <source>
        <strain evidence="4">NRZ-2016-071</strain>
    </source>
</reference>
<organism evidence="4 5">
    <name type="scientific">Aspergillus fumigatus</name>
    <name type="common">Neosartorya fumigata</name>
    <dbReference type="NCBI Taxonomy" id="746128"/>
    <lineage>
        <taxon>Eukaryota</taxon>
        <taxon>Fungi</taxon>
        <taxon>Dikarya</taxon>
        <taxon>Ascomycota</taxon>
        <taxon>Pezizomycotina</taxon>
        <taxon>Eurotiomycetes</taxon>
        <taxon>Eurotiomycetidae</taxon>
        <taxon>Eurotiales</taxon>
        <taxon>Aspergillaceae</taxon>
        <taxon>Aspergillus</taxon>
        <taxon>Aspergillus subgen. Fumigati</taxon>
    </lineage>
</organism>
<dbReference type="Gene3D" id="3.30.559.10">
    <property type="entry name" value="Chloramphenicol acetyltransferase-like domain"/>
    <property type="match status" value="2"/>
</dbReference>
<dbReference type="PANTHER" id="PTHR31896">
    <property type="entry name" value="FAMILY REGULATORY PROTEIN, PUTATIVE (AFU_ORTHOLOGUE AFUA_3G14730)-RELATED"/>
    <property type="match status" value="1"/>
</dbReference>
<gene>
    <name evidence="4" type="ORF">KXV57_005142</name>
</gene>
<keyword evidence="1" id="KW-0808">Transferase</keyword>
<dbReference type="Pfam" id="PF22664">
    <property type="entry name" value="TRI-like_N"/>
    <property type="match status" value="1"/>
</dbReference>
<dbReference type="OMA" id="ILPRMYF"/>
<evidence type="ECO:0000259" key="3">
    <source>
        <dbReference type="Pfam" id="PF22664"/>
    </source>
</evidence>
<dbReference type="GO" id="GO:0016746">
    <property type="term" value="F:acyltransferase activity"/>
    <property type="evidence" value="ECO:0007669"/>
    <property type="project" value="UniProtKB-KW"/>
</dbReference>
<dbReference type="AlphaFoldDB" id="A0A229Y180"/>